<sequence>MYIQHCLSSKGTIKDYQIIRQIGLNPELKNQYNVRRNDGSFVGRTKIKINFSDSNNPPSRDQITQSLGDWNTDRQADSNNSKLSFIPLGDKYSKGQFYLVTPTAKDLDVNADEYKLQHQELITEITSNTFSYGENLSFTVEEINLTDATDIATFSLLIPNKAYFSSKRIIKLLFSEEHFTQIAIKQPTLPAMTKFGSDTKFFNIQVLMQVKRNKSTRIPNRKPFMLPHYRKMLTEPEELVDFQDINISTITRMSFCRFCRSTEHPTTTCQLANECSNCHQRGHHHLNCKNPKIFTQAEMDEKLQKEFQEDAQLLHNKVSANTYLKAGREQNKNELKGFELHLQENGLIANPTSQLGLAYNAWRQQMKEQMDTDEDEASNSITGATYRKRITSVEQAKQQLDTSGSQKKITVLS</sequence>
<keyword evidence="2" id="KW-1185">Reference proteome</keyword>
<name>A0ACB5SSX3_AMBMO</name>
<reference evidence="1" key="1">
    <citation type="submission" date="2023-04" db="EMBL/GenBank/DDBJ databases">
        <title>Ambrosiozyma monospora NBRC 10751.</title>
        <authorList>
            <person name="Ichikawa N."/>
            <person name="Sato H."/>
            <person name="Tonouchi N."/>
        </authorList>
    </citation>
    <scope>NUCLEOTIDE SEQUENCE</scope>
    <source>
        <strain evidence="1">NBRC 10751</strain>
    </source>
</reference>
<organism evidence="1 2">
    <name type="scientific">Ambrosiozyma monospora</name>
    <name type="common">Yeast</name>
    <name type="synonym">Endomycopsis monosporus</name>
    <dbReference type="NCBI Taxonomy" id="43982"/>
    <lineage>
        <taxon>Eukaryota</taxon>
        <taxon>Fungi</taxon>
        <taxon>Dikarya</taxon>
        <taxon>Ascomycota</taxon>
        <taxon>Saccharomycotina</taxon>
        <taxon>Pichiomycetes</taxon>
        <taxon>Pichiales</taxon>
        <taxon>Pichiaceae</taxon>
        <taxon>Ambrosiozyma</taxon>
    </lineage>
</organism>
<dbReference type="EMBL" id="BSXS01000230">
    <property type="protein sequence ID" value="GME71544.1"/>
    <property type="molecule type" value="Genomic_DNA"/>
</dbReference>
<accession>A0ACB5SSX3</accession>
<comment type="caution">
    <text evidence="1">The sequence shown here is derived from an EMBL/GenBank/DDBJ whole genome shotgun (WGS) entry which is preliminary data.</text>
</comment>
<evidence type="ECO:0000313" key="2">
    <source>
        <dbReference type="Proteomes" id="UP001165064"/>
    </source>
</evidence>
<gene>
    <name evidence="1" type="ORF">Amon02_000062300</name>
</gene>
<dbReference type="Proteomes" id="UP001165064">
    <property type="component" value="Unassembled WGS sequence"/>
</dbReference>
<proteinExistence type="predicted"/>
<evidence type="ECO:0000313" key="1">
    <source>
        <dbReference type="EMBL" id="GME71544.1"/>
    </source>
</evidence>
<protein>
    <submittedName>
        <fullName evidence="1">Unnamed protein product</fullName>
    </submittedName>
</protein>